<dbReference type="AlphaFoldDB" id="A0A1A3BQV0"/>
<dbReference type="PIRSF" id="PIRSF001365">
    <property type="entry name" value="DHDPS"/>
    <property type="match status" value="1"/>
</dbReference>
<feature type="binding site" evidence="5">
    <location>
        <position position="49"/>
    </location>
    <ligand>
        <name>pyruvate</name>
        <dbReference type="ChEBI" id="CHEBI:15361"/>
    </ligand>
</feature>
<evidence type="ECO:0000256" key="4">
    <source>
        <dbReference type="PIRSR" id="PIRSR001365-1"/>
    </source>
</evidence>
<comment type="similarity">
    <text evidence="1 3">Belongs to the DapA family.</text>
</comment>
<dbReference type="Proteomes" id="UP000093795">
    <property type="component" value="Unassembled WGS sequence"/>
</dbReference>
<dbReference type="CDD" id="cd00408">
    <property type="entry name" value="DHDPS-like"/>
    <property type="match status" value="1"/>
</dbReference>
<keyword evidence="2 3" id="KW-0456">Lyase</keyword>
<dbReference type="Pfam" id="PF00701">
    <property type="entry name" value="DHDPS"/>
    <property type="match status" value="1"/>
</dbReference>
<comment type="caution">
    <text evidence="6">The sequence shown here is derived from an EMBL/GenBank/DDBJ whole genome shotgun (WGS) entry which is preliminary data.</text>
</comment>
<dbReference type="InterPro" id="IPR002220">
    <property type="entry name" value="DapA-like"/>
</dbReference>
<evidence type="ECO:0000256" key="2">
    <source>
        <dbReference type="ARBA" id="ARBA00023239"/>
    </source>
</evidence>
<dbReference type="STRING" id="1790.A5645_23660"/>
<name>A0A1A3BQV0_MYCAS</name>
<evidence type="ECO:0000313" key="6">
    <source>
        <dbReference type="EMBL" id="OBI76382.1"/>
    </source>
</evidence>
<reference evidence="6 7" key="1">
    <citation type="submission" date="2016-06" db="EMBL/GenBank/DDBJ databases">
        <authorList>
            <person name="Kjaerup R.B."/>
            <person name="Dalgaard T.S."/>
            <person name="Juul-Madsen H.R."/>
        </authorList>
    </citation>
    <scope>NUCLEOTIDE SEQUENCE [LARGE SCALE GENOMIC DNA]</scope>
    <source>
        <strain evidence="6 7">1081914.2</strain>
    </source>
</reference>
<evidence type="ECO:0000313" key="7">
    <source>
        <dbReference type="Proteomes" id="UP000093795"/>
    </source>
</evidence>
<feature type="active site" description="Proton donor/acceptor" evidence="4">
    <location>
        <position position="137"/>
    </location>
</feature>
<gene>
    <name evidence="6" type="ORF">A9X01_03795</name>
</gene>
<dbReference type="EMBL" id="LZKQ01000280">
    <property type="protein sequence ID" value="OBI76382.1"/>
    <property type="molecule type" value="Genomic_DNA"/>
</dbReference>
<proteinExistence type="inferred from homology"/>
<dbReference type="GO" id="GO:0008840">
    <property type="term" value="F:4-hydroxy-tetrahydrodipicolinate synthase activity"/>
    <property type="evidence" value="ECO:0007669"/>
    <property type="project" value="TreeGrafter"/>
</dbReference>
<organism evidence="6 7">
    <name type="scientific">Mycobacterium asiaticum</name>
    <dbReference type="NCBI Taxonomy" id="1790"/>
    <lineage>
        <taxon>Bacteria</taxon>
        <taxon>Bacillati</taxon>
        <taxon>Actinomycetota</taxon>
        <taxon>Actinomycetes</taxon>
        <taxon>Mycobacteriales</taxon>
        <taxon>Mycobacteriaceae</taxon>
        <taxon>Mycobacterium</taxon>
    </lineage>
</organism>
<dbReference type="RefSeq" id="WP_065123030.1">
    <property type="nucleotide sequence ID" value="NZ_LZKQ01000280.1"/>
</dbReference>
<protein>
    <submittedName>
        <fullName evidence="6">Dihydrodipicolinate synthase family protein</fullName>
    </submittedName>
</protein>
<dbReference type="Gene3D" id="3.20.20.70">
    <property type="entry name" value="Aldolase class I"/>
    <property type="match status" value="1"/>
</dbReference>
<sequence>MSDTPKIHGIIAYPVTPFSADGIDTERHGRLVERLVSAGVHAIAPLGSTGELAYLDEAEFDAVVDATIATVNGRVPVIVGVSDVTTARTIRRAQYAQQAGADAVMILPVSYWKLTDREIAQHYRSIGASIDIPIMAYNNPATSGVDMSPELLVSMFGDIDNLTMVKESTGDLSRMQRIAELSEGRLPFYNGSNPLVLDALKVGAAGWCTAAPNLRAQPCIDLYQAVRAGDLEKAQLRYDDLKPLLQFIVAGGLPTTVKAGLELLGVPAGDPRAPLLPLDESGRSELRELLKGA</sequence>
<evidence type="ECO:0000256" key="5">
    <source>
        <dbReference type="PIRSR" id="PIRSR001365-2"/>
    </source>
</evidence>
<dbReference type="GO" id="GO:0005829">
    <property type="term" value="C:cytosol"/>
    <property type="evidence" value="ECO:0007669"/>
    <property type="project" value="TreeGrafter"/>
</dbReference>
<accession>A0A1A3BQV0</accession>
<dbReference type="PRINTS" id="PR00146">
    <property type="entry name" value="DHPICSNTHASE"/>
</dbReference>
<dbReference type="eggNOG" id="COG0329">
    <property type="taxonomic scope" value="Bacteria"/>
</dbReference>
<dbReference type="OrthoDB" id="9778880at2"/>
<evidence type="ECO:0000256" key="3">
    <source>
        <dbReference type="PIRNR" id="PIRNR001365"/>
    </source>
</evidence>
<feature type="active site" description="Schiff-base intermediate with substrate" evidence="4">
    <location>
        <position position="166"/>
    </location>
</feature>
<dbReference type="InterPro" id="IPR013785">
    <property type="entry name" value="Aldolase_TIM"/>
</dbReference>
<dbReference type="SUPFAM" id="SSF51569">
    <property type="entry name" value="Aldolase"/>
    <property type="match status" value="1"/>
</dbReference>
<dbReference type="PANTHER" id="PTHR12128">
    <property type="entry name" value="DIHYDRODIPICOLINATE SYNTHASE"/>
    <property type="match status" value="1"/>
</dbReference>
<dbReference type="PANTHER" id="PTHR12128:SF66">
    <property type="entry name" value="4-HYDROXY-2-OXOGLUTARATE ALDOLASE, MITOCHONDRIAL"/>
    <property type="match status" value="1"/>
</dbReference>
<evidence type="ECO:0000256" key="1">
    <source>
        <dbReference type="ARBA" id="ARBA00007592"/>
    </source>
</evidence>
<dbReference type="SMART" id="SM01130">
    <property type="entry name" value="DHDPS"/>
    <property type="match status" value="1"/>
</dbReference>